<dbReference type="KEGG" id="dci:103509552"/>
<keyword evidence="1" id="KW-0378">Hydrolase</keyword>
<dbReference type="InterPro" id="IPR019363">
    <property type="entry name" value="LDAH"/>
</dbReference>
<reference evidence="3" key="1">
    <citation type="submission" date="2025-08" db="UniProtKB">
        <authorList>
            <consortium name="RefSeq"/>
        </authorList>
    </citation>
    <scope>IDENTIFICATION</scope>
</reference>
<dbReference type="GeneID" id="103509552"/>
<dbReference type="AlphaFoldDB" id="A0A1S3D1N6"/>
<dbReference type="PANTHER" id="PTHR13390">
    <property type="entry name" value="LIPASE"/>
    <property type="match status" value="1"/>
</dbReference>
<dbReference type="Pfam" id="PF10230">
    <property type="entry name" value="LIDHydrolase"/>
    <property type="match status" value="1"/>
</dbReference>
<dbReference type="PANTHER" id="PTHR13390:SF0">
    <property type="entry name" value="LIPID DROPLET-ASSOCIATED HYDROLASE"/>
    <property type="match status" value="1"/>
</dbReference>
<dbReference type="OMA" id="CPSIRTH"/>
<accession>A0A1S3D1N6</accession>
<proteinExistence type="predicted"/>
<gene>
    <name evidence="3" type="primary">LOC103509552</name>
</gene>
<dbReference type="STRING" id="121845.A0A1S3D1N6"/>
<evidence type="ECO:0000313" key="2">
    <source>
        <dbReference type="Proteomes" id="UP000079169"/>
    </source>
</evidence>
<protein>
    <submittedName>
        <fullName evidence="3">Lipid droplet-associated hydrolase-like</fullName>
    </submittedName>
</protein>
<evidence type="ECO:0000313" key="3">
    <source>
        <dbReference type="RefSeq" id="XP_008472399.1"/>
    </source>
</evidence>
<keyword evidence="2" id="KW-1185">Reference proteome</keyword>
<dbReference type="GO" id="GO:0016298">
    <property type="term" value="F:lipase activity"/>
    <property type="evidence" value="ECO:0007669"/>
    <property type="project" value="InterPro"/>
</dbReference>
<dbReference type="PaxDb" id="121845-A0A1S3D1N6"/>
<dbReference type="GO" id="GO:0005811">
    <property type="term" value="C:lipid droplet"/>
    <property type="evidence" value="ECO:0007669"/>
    <property type="project" value="InterPro"/>
</dbReference>
<organism evidence="2 3">
    <name type="scientific">Diaphorina citri</name>
    <name type="common">Asian citrus psyllid</name>
    <dbReference type="NCBI Taxonomy" id="121845"/>
    <lineage>
        <taxon>Eukaryota</taxon>
        <taxon>Metazoa</taxon>
        <taxon>Ecdysozoa</taxon>
        <taxon>Arthropoda</taxon>
        <taxon>Hexapoda</taxon>
        <taxon>Insecta</taxon>
        <taxon>Pterygota</taxon>
        <taxon>Neoptera</taxon>
        <taxon>Paraneoptera</taxon>
        <taxon>Hemiptera</taxon>
        <taxon>Sternorrhyncha</taxon>
        <taxon>Psylloidea</taxon>
        <taxon>Psyllidae</taxon>
        <taxon>Diaphorininae</taxon>
        <taxon>Diaphorina</taxon>
    </lineage>
</organism>
<dbReference type="RefSeq" id="XP_008472399.1">
    <property type="nucleotide sequence ID" value="XM_008474177.2"/>
</dbReference>
<evidence type="ECO:0000256" key="1">
    <source>
        <dbReference type="ARBA" id="ARBA00022801"/>
    </source>
</evidence>
<dbReference type="Proteomes" id="UP000079169">
    <property type="component" value="Unplaced"/>
</dbReference>
<name>A0A1S3D1N6_DIACI</name>
<sequence>MSFEDQWVEVNKVPTRILSWGKSPTQDLTGVQELFLCISGNPGVTLYYVTFLEELHNRTKVPVWMISHAGHELPPSRHEPQLSLPPLSDKSNEALYNLSGQTQHKLTFIQSHIPSQSTLEQHASKFRIYFGAKDYWCPVSFYSNLTQKCPSIRTHVISRKVLTSTP</sequence>
<dbReference type="GO" id="GO:0019915">
    <property type="term" value="P:lipid storage"/>
    <property type="evidence" value="ECO:0007669"/>
    <property type="project" value="InterPro"/>
</dbReference>